<name>A0A545SRF4_9RHOB</name>
<dbReference type="InterPro" id="IPR034984">
    <property type="entry name" value="Imelysin-like_IPPA"/>
</dbReference>
<accession>A0A545SRF4</accession>
<comment type="subcellular location">
    <subcellularLocation>
        <location evidence="1">Cell envelope</location>
    </subcellularLocation>
</comment>
<feature type="domain" description="Imelysin-like" evidence="4">
    <location>
        <begin position="44"/>
        <end position="316"/>
    </location>
</feature>
<dbReference type="Pfam" id="PF09375">
    <property type="entry name" value="Peptidase_M75"/>
    <property type="match status" value="1"/>
</dbReference>
<dbReference type="RefSeq" id="WP_142853716.1">
    <property type="nucleotide sequence ID" value="NZ_FXWW01000002.1"/>
</dbReference>
<reference evidence="5 6" key="1">
    <citation type="submission" date="2019-06" db="EMBL/GenBank/DDBJ databases">
        <title>A novel species of marine bacteria.</title>
        <authorList>
            <person name="Wang Y."/>
        </authorList>
    </citation>
    <scope>NUCLEOTIDE SEQUENCE [LARGE SCALE GENOMIC DNA]</scope>
    <source>
        <strain evidence="5 6">MA1-10</strain>
    </source>
</reference>
<organism evidence="5 6">
    <name type="scientific">Aliiroseovarius halocynthiae</name>
    <dbReference type="NCBI Taxonomy" id="985055"/>
    <lineage>
        <taxon>Bacteria</taxon>
        <taxon>Pseudomonadati</taxon>
        <taxon>Pseudomonadota</taxon>
        <taxon>Alphaproteobacteria</taxon>
        <taxon>Rhodobacterales</taxon>
        <taxon>Paracoccaceae</taxon>
        <taxon>Aliiroseovarius</taxon>
    </lineage>
</organism>
<feature type="signal peptide" evidence="3">
    <location>
        <begin position="1"/>
        <end position="19"/>
    </location>
</feature>
<dbReference type="Proteomes" id="UP000315816">
    <property type="component" value="Unassembled WGS sequence"/>
</dbReference>
<sequence>MRLLSIVAACILPAQILTAQVAPRVDHSEIADRVLTVFDRQFGAFRDESAALADTAVTYCDGGAREPVLDAFDATWLAWAPLDAYQFGPIEQQAAALTVNFFPDKKNFTGRALRQHLKRPEAEQGDAAIVAGSSAALQGLPAIERLLFEDLPTCPSLVGVTGNLARIAQDLHDGWFASEGWAELVRAAGPENPVYLSNTEFTKQIYTALGFSIQRLREHRLGRPLGTYQRAFPKRAEAWRSGLTNQIMIAQLDGMIEVINLGFAGAVFNPSRAWVVKVIKDTQTRVDAIGAPLLDAVEDPQMRVRIEGIMSKLEYLRLQMDEDIGPGLGVETGFSAGDGD</sequence>
<evidence type="ECO:0000313" key="5">
    <source>
        <dbReference type="EMBL" id="TQV67554.1"/>
    </source>
</evidence>
<evidence type="ECO:0000256" key="2">
    <source>
        <dbReference type="ARBA" id="ARBA00022729"/>
    </source>
</evidence>
<proteinExistence type="predicted"/>
<keyword evidence="6" id="KW-1185">Reference proteome</keyword>
<dbReference type="GO" id="GO:0030313">
    <property type="term" value="C:cell envelope"/>
    <property type="evidence" value="ECO:0007669"/>
    <property type="project" value="UniProtKB-SubCell"/>
</dbReference>
<dbReference type="Gene3D" id="1.20.1420.20">
    <property type="entry name" value="M75 peptidase, HXXE motif"/>
    <property type="match status" value="1"/>
</dbReference>
<dbReference type="OrthoDB" id="5729110at2"/>
<gene>
    <name evidence="5" type="ORF">FIL88_10060</name>
</gene>
<dbReference type="InterPro" id="IPR018976">
    <property type="entry name" value="Imelysin-like"/>
</dbReference>
<dbReference type="InterPro" id="IPR038352">
    <property type="entry name" value="Imelysin_sf"/>
</dbReference>
<keyword evidence="2 3" id="KW-0732">Signal</keyword>
<dbReference type="AlphaFoldDB" id="A0A545SRF4"/>
<comment type="caution">
    <text evidence="5">The sequence shown here is derived from an EMBL/GenBank/DDBJ whole genome shotgun (WGS) entry which is preliminary data.</text>
</comment>
<evidence type="ECO:0000313" key="6">
    <source>
        <dbReference type="Proteomes" id="UP000315816"/>
    </source>
</evidence>
<protein>
    <submittedName>
        <fullName evidence="5">Imelysin family protein</fullName>
    </submittedName>
</protein>
<evidence type="ECO:0000256" key="3">
    <source>
        <dbReference type="SAM" id="SignalP"/>
    </source>
</evidence>
<feature type="chain" id="PRO_5021998534" evidence="3">
    <location>
        <begin position="20"/>
        <end position="340"/>
    </location>
</feature>
<evidence type="ECO:0000256" key="1">
    <source>
        <dbReference type="ARBA" id="ARBA00004196"/>
    </source>
</evidence>
<dbReference type="EMBL" id="VICH01000006">
    <property type="protein sequence ID" value="TQV67554.1"/>
    <property type="molecule type" value="Genomic_DNA"/>
</dbReference>
<dbReference type="CDD" id="cd14659">
    <property type="entry name" value="Imelysin-like_IPPA"/>
    <property type="match status" value="1"/>
</dbReference>
<evidence type="ECO:0000259" key="4">
    <source>
        <dbReference type="Pfam" id="PF09375"/>
    </source>
</evidence>